<dbReference type="AlphaFoldDB" id="I2Q011"/>
<feature type="transmembrane region" description="Helical" evidence="1">
    <location>
        <begin position="33"/>
        <end position="53"/>
    </location>
</feature>
<feature type="transmembrane region" description="Helical" evidence="1">
    <location>
        <begin position="65"/>
        <end position="87"/>
    </location>
</feature>
<dbReference type="Gene3D" id="1.10.3730.20">
    <property type="match status" value="1"/>
</dbReference>
<keyword evidence="1" id="KW-0472">Membrane</keyword>
<organism evidence="3">
    <name type="scientific">Desulfovibrio sp. U5L</name>
    <dbReference type="NCBI Taxonomy" id="596152"/>
    <lineage>
        <taxon>Bacteria</taxon>
        <taxon>Pseudomonadati</taxon>
        <taxon>Thermodesulfobacteriota</taxon>
        <taxon>Desulfovibrionia</taxon>
        <taxon>Desulfovibrionales</taxon>
        <taxon>Desulfovibrionaceae</taxon>
        <taxon>Desulfovibrio</taxon>
    </lineage>
</organism>
<dbReference type="InterPro" id="IPR000620">
    <property type="entry name" value="EamA_dom"/>
</dbReference>
<sequence length="141" mass="15658">MGTYYFSISIVVLSNVLYHIFQKAIPGQFNPFISLVITYGTAIIFSLVLYFFYPTEASLLSNLKLSVWPSIFLGLVVVGLEAGFLLVYRSGWDLSIASMLSNITVALILLPIGLLIYRETFTKTNALGLVLCILGIILVRR</sequence>
<accession>I2Q011</accession>
<evidence type="ECO:0000313" key="3">
    <source>
        <dbReference type="EMBL" id="EIG53117.1"/>
    </source>
</evidence>
<name>I2Q011_9BACT</name>
<protein>
    <submittedName>
        <fullName evidence="3">EamA-like transporter family</fullName>
    </submittedName>
</protein>
<gene>
    <name evidence="3" type="ORF">DesU5LDRAFT_1428</name>
</gene>
<dbReference type="EMBL" id="JH600068">
    <property type="protein sequence ID" value="EIG53117.1"/>
    <property type="molecule type" value="Genomic_DNA"/>
</dbReference>
<feature type="transmembrane region" description="Helical" evidence="1">
    <location>
        <begin position="123"/>
        <end position="139"/>
    </location>
</feature>
<dbReference type="HOGENOM" id="CLU_128193_0_0_7"/>
<dbReference type="Pfam" id="PF00892">
    <property type="entry name" value="EamA"/>
    <property type="match status" value="1"/>
</dbReference>
<proteinExistence type="predicted"/>
<feature type="domain" description="EamA" evidence="2">
    <location>
        <begin position="5"/>
        <end position="139"/>
    </location>
</feature>
<dbReference type="GO" id="GO:0016020">
    <property type="term" value="C:membrane"/>
    <property type="evidence" value="ECO:0007669"/>
    <property type="project" value="InterPro"/>
</dbReference>
<dbReference type="STRING" id="596152.DesU5LDRAFT_1428"/>
<reference evidence="3" key="1">
    <citation type="submission" date="2011-11" db="EMBL/GenBank/DDBJ databases">
        <title>Improved High-Quality Draft sequence of Desulfovibrio sp. U5L.</title>
        <authorList>
            <consortium name="US DOE Joint Genome Institute"/>
            <person name="Lucas S."/>
            <person name="Han J."/>
            <person name="Lapidus A."/>
            <person name="Cheng J.-F."/>
            <person name="Goodwin L."/>
            <person name="Pitluck S."/>
            <person name="Peters L."/>
            <person name="Ovchinnikova G."/>
            <person name="Held B."/>
            <person name="Detter J.C."/>
            <person name="Han C."/>
            <person name="Tapia R."/>
            <person name="Land M."/>
            <person name="Hauser L."/>
            <person name="Kyrpides N."/>
            <person name="Ivanova N."/>
            <person name="Pagani I."/>
            <person name="Gabster J."/>
            <person name="Walker C."/>
            <person name="Stolyar S."/>
            <person name="Stahl D."/>
            <person name="Arkin A."/>
            <person name="Dehal P."/>
            <person name="Hazen T."/>
            <person name="Woyke T."/>
        </authorList>
    </citation>
    <scope>NUCLEOTIDE SEQUENCE [LARGE SCALE GENOMIC DNA]</scope>
    <source>
        <strain evidence="3">U5L</strain>
    </source>
</reference>
<dbReference type="eggNOG" id="ENOG5032RY6">
    <property type="taxonomic scope" value="Bacteria"/>
</dbReference>
<evidence type="ECO:0000256" key="1">
    <source>
        <dbReference type="SAM" id="Phobius"/>
    </source>
</evidence>
<keyword evidence="1" id="KW-0812">Transmembrane</keyword>
<keyword evidence="1" id="KW-1133">Transmembrane helix</keyword>
<dbReference type="OrthoDB" id="5458895at2"/>
<evidence type="ECO:0000259" key="2">
    <source>
        <dbReference type="Pfam" id="PF00892"/>
    </source>
</evidence>
<feature type="transmembrane region" description="Helical" evidence="1">
    <location>
        <begin position="6"/>
        <end position="21"/>
    </location>
</feature>
<feature type="transmembrane region" description="Helical" evidence="1">
    <location>
        <begin position="99"/>
        <end position="117"/>
    </location>
</feature>